<dbReference type="Gene3D" id="3.90.1150.10">
    <property type="entry name" value="Aspartate Aminotransferase, domain 1"/>
    <property type="match status" value="1"/>
</dbReference>
<dbReference type="GO" id="GO:0030170">
    <property type="term" value="F:pyridoxal phosphate binding"/>
    <property type="evidence" value="ECO:0007669"/>
    <property type="project" value="InterPro"/>
</dbReference>
<evidence type="ECO:0000256" key="3">
    <source>
        <dbReference type="ARBA" id="ARBA00011738"/>
    </source>
</evidence>
<evidence type="ECO:0000256" key="4">
    <source>
        <dbReference type="ARBA" id="ARBA00022576"/>
    </source>
</evidence>
<evidence type="ECO:0000313" key="10">
    <source>
        <dbReference type="Proteomes" id="UP001220964"/>
    </source>
</evidence>
<reference evidence="9" key="1">
    <citation type="submission" date="2023-03" db="EMBL/GenBank/DDBJ databases">
        <title>Multiphase analysis and comparison of six strains from genera Psychromarinibacter, Lutimaribacter, and Maritimibacter, including a novel species: Psychromarinibacter sediminicola sp. nov.</title>
        <authorList>
            <person name="Wang Y.-H."/>
            <person name="Ye M.-Q."/>
            <person name="Du Z.-J."/>
        </authorList>
    </citation>
    <scope>NUCLEOTIDE SEQUENCE</scope>
    <source>
        <strain evidence="9">C21-152</strain>
    </source>
</reference>
<dbReference type="Pfam" id="PF00155">
    <property type="entry name" value="Aminotran_1_2"/>
    <property type="match status" value="1"/>
</dbReference>
<keyword evidence="5 7" id="KW-0808">Transferase</keyword>
<dbReference type="PANTHER" id="PTHR11879:SF22">
    <property type="entry name" value="ASPARTATE AMINOTRANSFERASE, MITOCHONDRIAL"/>
    <property type="match status" value="1"/>
</dbReference>
<dbReference type="AlphaFoldDB" id="A0AAE3NN33"/>
<evidence type="ECO:0000259" key="8">
    <source>
        <dbReference type="Pfam" id="PF00155"/>
    </source>
</evidence>
<comment type="cofactor">
    <cofactor evidence="1 7">
        <name>pyridoxal 5'-phosphate</name>
        <dbReference type="ChEBI" id="CHEBI:597326"/>
    </cofactor>
</comment>
<name>A0AAE3NN33_9RHOB</name>
<dbReference type="InterPro" id="IPR015424">
    <property type="entry name" value="PyrdxlP-dep_Trfase"/>
</dbReference>
<dbReference type="InterPro" id="IPR004839">
    <property type="entry name" value="Aminotransferase_I/II_large"/>
</dbReference>
<dbReference type="Gene3D" id="3.40.640.10">
    <property type="entry name" value="Type I PLP-dependent aspartate aminotransferase-like (Major domain)"/>
    <property type="match status" value="1"/>
</dbReference>
<dbReference type="RefSeq" id="WP_275567120.1">
    <property type="nucleotide sequence ID" value="NZ_JARGYC010000020.1"/>
</dbReference>
<comment type="subunit">
    <text evidence="3">Homodimer.</text>
</comment>
<keyword evidence="10" id="KW-1185">Reference proteome</keyword>
<keyword evidence="6" id="KW-0663">Pyridoxal phosphate</keyword>
<dbReference type="PANTHER" id="PTHR11879">
    <property type="entry name" value="ASPARTATE AMINOTRANSFERASE"/>
    <property type="match status" value="1"/>
</dbReference>
<dbReference type="NCBIfam" id="NF006719">
    <property type="entry name" value="PRK09257.1"/>
    <property type="match status" value="1"/>
</dbReference>
<dbReference type="SUPFAM" id="SSF53383">
    <property type="entry name" value="PLP-dependent transferases"/>
    <property type="match status" value="1"/>
</dbReference>
<sequence length="394" mass="42567">MFENYKSPAPDVILELMQQFRADPRPEKIDLGIGVYKTGDGKTPVMQAVKDAERQYIEQEQTKAYLGLAGDADFVDRIRTLVLDDAVSPDCVRGIQTVGGGAAVRLLADMLAANDKCGRIWIPSPTWINHVPISKAAGLEVVTYTYFDPATGQIDFDGMLDDLGKAEANDIVLLHGCCHNPTGADLTLEQWRATAALIAERGLLPFVDIAYQGFGDGLEEDAAGVRLLAGTVPEMVISTSCSKNFGVYRDRVGTAMIIGDPGAGIDKAREVLLSAGRVNYSFPPNHGAATISLLLSDPTLTSAWKSELDEMRQRILGNREALAQTLRSATNSDRFDFVRGHKGMFSLLGLSAEQITQLRNEAAVFMPPDGRMNIAAINEADLDVIGKGIAAVIR</sequence>
<dbReference type="InterPro" id="IPR015422">
    <property type="entry name" value="PyrdxlP-dep_Trfase_small"/>
</dbReference>
<dbReference type="GO" id="GO:0033585">
    <property type="term" value="P:L-phenylalanine biosynthetic process from chorismate via phenylpyruvate"/>
    <property type="evidence" value="ECO:0007669"/>
    <property type="project" value="TreeGrafter"/>
</dbReference>
<accession>A0AAE3NN33</accession>
<evidence type="ECO:0000256" key="5">
    <source>
        <dbReference type="ARBA" id="ARBA00022679"/>
    </source>
</evidence>
<dbReference type="GO" id="GO:0004069">
    <property type="term" value="F:L-aspartate:2-oxoglutarate aminotransferase activity"/>
    <property type="evidence" value="ECO:0007669"/>
    <property type="project" value="TreeGrafter"/>
</dbReference>
<dbReference type="GO" id="GO:0004838">
    <property type="term" value="F:L-tyrosine-2-oxoglutarate transaminase activity"/>
    <property type="evidence" value="ECO:0007669"/>
    <property type="project" value="TreeGrafter"/>
</dbReference>
<dbReference type="PRINTS" id="PR00799">
    <property type="entry name" value="TRANSAMINASE"/>
</dbReference>
<proteinExistence type="inferred from homology"/>
<evidence type="ECO:0000313" key="9">
    <source>
        <dbReference type="EMBL" id="MDF0600978.1"/>
    </source>
</evidence>
<dbReference type="InterPro" id="IPR004838">
    <property type="entry name" value="NHTrfase_class1_PyrdxlP-BS"/>
</dbReference>
<dbReference type="GO" id="GO:0042802">
    <property type="term" value="F:identical protein binding"/>
    <property type="evidence" value="ECO:0007669"/>
    <property type="project" value="TreeGrafter"/>
</dbReference>
<organism evidence="9 10">
    <name type="scientific">Psychromarinibacter sediminicola</name>
    <dbReference type="NCBI Taxonomy" id="3033385"/>
    <lineage>
        <taxon>Bacteria</taxon>
        <taxon>Pseudomonadati</taxon>
        <taxon>Pseudomonadota</taxon>
        <taxon>Alphaproteobacteria</taxon>
        <taxon>Rhodobacterales</taxon>
        <taxon>Paracoccaceae</taxon>
        <taxon>Psychromarinibacter</taxon>
    </lineage>
</organism>
<comment type="caution">
    <text evidence="9">The sequence shown here is derived from an EMBL/GenBank/DDBJ whole genome shotgun (WGS) entry which is preliminary data.</text>
</comment>
<gene>
    <name evidence="9" type="ORF">P1J78_09570</name>
</gene>
<dbReference type="EC" id="2.6.1.-" evidence="7"/>
<dbReference type="GO" id="GO:0005829">
    <property type="term" value="C:cytosol"/>
    <property type="evidence" value="ECO:0007669"/>
    <property type="project" value="TreeGrafter"/>
</dbReference>
<dbReference type="Proteomes" id="UP001220964">
    <property type="component" value="Unassembled WGS sequence"/>
</dbReference>
<evidence type="ECO:0000256" key="6">
    <source>
        <dbReference type="ARBA" id="ARBA00022898"/>
    </source>
</evidence>
<dbReference type="EMBL" id="JARGYC010000020">
    <property type="protein sequence ID" value="MDF0600978.1"/>
    <property type="molecule type" value="Genomic_DNA"/>
</dbReference>
<protein>
    <recommendedName>
        <fullName evidence="7">Aminotransferase</fullName>
        <ecNumber evidence="7">2.6.1.-</ecNumber>
    </recommendedName>
</protein>
<dbReference type="PROSITE" id="PS00105">
    <property type="entry name" value="AA_TRANSFER_CLASS_1"/>
    <property type="match status" value="1"/>
</dbReference>
<dbReference type="CDD" id="cd00609">
    <property type="entry name" value="AAT_like"/>
    <property type="match status" value="1"/>
</dbReference>
<evidence type="ECO:0000256" key="7">
    <source>
        <dbReference type="RuleBase" id="RU000481"/>
    </source>
</evidence>
<keyword evidence="4 7" id="KW-0032">Aminotransferase</keyword>
<comment type="similarity">
    <text evidence="2 7">Belongs to the class-I pyridoxal-phosphate-dependent aminotransferase family.</text>
</comment>
<dbReference type="InterPro" id="IPR015421">
    <property type="entry name" value="PyrdxlP-dep_Trfase_major"/>
</dbReference>
<feature type="domain" description="Aminotransferase class I/classII large" evidence="8">
    <location>
        <begin position="27"/>
        <end position="384"/>
    </location>
</feature>
<evidence type="ECO:0000256" key="2">
    <source>
        <dbReference type="ARBA" id="ARBA00007441"/>
    </source>
</evidence>
<dbReference type="InterPro" id="IPR000796">
    <property type="entry name" value="Asp_trans"/>
</dbReference>
<evidence type="ECO:0000256" key="1">
    <source>
        <dbReference type="ARBA" id="ARBA00001933"/>
    </source>
</evidence>